<comment type="similarity">
    <text evidence="1">Belongs to the ComF/GntX family.</text>
</comment>
<dbReference type="InterPro" id="IPR029057">
    <property type="entry name" value="PRTase-like"/>
</dbReference>
<dbReference type="SUPFAM" id="SSF53271">
    <property type="entry name" value="PRTase-like"/>
    <property type="match status" value="1"/>
</dbReference>
<proteinExistence type="inferred from homology"/>
<dbReference type="Pfam" id="PF00156">
    <property type="entry name" value="Pribosyltran"/>
    <property type="match status" value="1"/>
</dbReference>
<dbReference type="PANTHER" id="PTHR47505:SF1">
    <property type="entry name" value="DNA UTILIZATION PROTEIN YHGH"/>
    <property type="match status" value="1"/>
</dbReference>
<reference evidence="3" key="1">
    <citation type="submission" date="2020-10" db="EMBL/GenBank/DDBJ databases">
        <authorList>
            <person name="Gilroy R."/>
        </authorList>
    </citation>
    <scope>NUCLEOTIDE SEQUENCE</scope>
    <source>
        <strain evidence="3">11167</strain>
    </source>
</reference>
<dbReference type="CDD" id="cd06223">
    <property type="entry name" value="PRTases_typeI"/>
    <property type="match status" value="1"/>
</dbReference>
<dbReference type="EMBL" id="JADIMU010000033">
    <property type="protein sequence ID" value="MBO8443178.1"/>
    <property type="molecule type" value="Genomic_DNA"/>
</dbReference>
<evidence type="ECO:0000256" key="1">
    <source>
        <dbReference type="ARBA" id="ARBA00008007"/>
    </source>
</evidence>
<dbReference type="Proteomes" id="UP000823633">
    <property type="component" value="Unassembled WGS sequence"/>
</dbReference>
<name>A0A9D9HAV6_9SPIR</name>
<dbReference type="InterPro" id="IPR000836">
    <property type="entry name" value="PRTase_dom"/>
</dbReference>
<gene>
    <name evidence="3" type="ORF">IAC42_05405</name>
</gene>
<evidence type="ECO:0000313" key="3">
    <source>
        <dbReference type="EMBL" id="MBO8443178.1"/>
    </source>
</evidence>
<evidence type="ECO:0000259" key="2">
    <source>
        <dbReference type="Pfam" id="PF00156"/>
    </source>
</evidence>
<reference evidence="3" key="2">
    <citation type="journal article" date="2021" name="PeerJ">
        <title>Extensive microbial diversity within the chicken gut microbiome revealed by metagenomics and culture.</title>
        <authorList>
            <person name="Gilroy R."/>
            <person name="Ravi A."/>
            <person name="Getino M."/>
            <person name="Pursley I."/>
            <person name="Horton D.L."/>
            <person name="Alikhan N.F."/>
            <person name="Baker D."/>
            <person name="Gharbi K."/>
            <person name="Hall N."/>
            <person name="Watson M."/>
            <person name="Adriaenssens E.M."/>
            <person name="Foster-Nyarko E."/>
            <person name="Jarju S."/>
            <person name="Secka A."/>
            <person name="Antonio M."/>
            <person name="Oren A."/>
            <person name="Chaudhuri R.R."/>
            <person name="La Ragione R."/>
            <person name="Hildebrand F."/>
            <person name="Pallen M.J."/>
        </authorList>
    </citation>
    <scope>NUCLEOTIDE SEQUENCE</scope>
    <source>
        <strain evidence="3">11167</strain>
    </source>
</reference>
<dbReference type="PANTHER" id="PTHR47505">
    <property type="entry name" value="DNA UTILIZATION PROTEIN YHGH"/>
    <property type="match status" value="1"/>
</dbReference>
<comment type="caution">
    <text evidence="3">The sequence shown here is derived from an EMBL/GenBank/DDBJ whole genome shotgun (WGS) entry which is preliminary data.</text>
</comment>
<organism evidence="3 4">
    <name type="scientific">Candidatus Aphodenecus pullistercoris</name>
    <dbReference type="NCBI Taxonomy" id="2840669"/>
    <lineage>
        <taxon>Bacteria</taxon>
        <taxon>Pseudomonadati</taxon>
        <taxon>Spirochaetota</taxon>
        <taxon>Spirochaetia</taxon>
        <taxon>Spirochaetales</taxon>
        <taxon>Candidatus Aphodenecus</taxon>
    </lineage>
</organism>
<feature type="domain" description="Phosphoribosyltransferase" evidence="2">
    <location>
        <begin position="274"/>
        <end position="343"/>
    </location>
</feature>
<sequence length="416" mass="46817">MKRTLCFVLFLDNSIEKGISHSEEKSLAGFIAQNRCVLISEYKNQIESRYPEIICCIPWKFNLPTPELQRWLLIEHDVRMEETVYVSDDSTFIGNALGSLSKTVFIGSMDMSSCYGRVPDLTCKSIESFINAINSGHYLFLGEGIVATPKSDSVTGGFGLASKDCSGRRVDVVFLGRYYGTDHFRSALDLYSLALRLNKNQKSKLYRKFDGLFQRIFLGGVRLMLKLKMCDSLCAVPDNRTDGLSGGRFVEMVEEIASCGLGLENLQPHVHRKRSKHQSQKTIDTALARQSNIKGSFCCDSSLRGKNIVVLDDILTTGATLKEFASTLFEAGAESVSCVVLAVNQFAEEYWYQSHELKEFVDNNKLRINSKTLEPFFSRDGKSFDFISSIENLFGKLNQEIGEERQECFASDDFTF</sequence>
<accession>A0A9D9HAV6</accession>
<dbReference type="AlphaFoldDB" id="A0A9D9HAV6"/>
<dbReference type="Gene3D" id="3.40.50.2020">
    <property type="match status" value="1"/>
</dbReference>
<evidence type="ECO:0000313" key="4">
    <source>
        <dbReference type="Proteomes" id="UP000823633"/>
    </source>
</evidence>
<dbReference type="InterPro" id="IPR051910">
    <property type="entry name" value="ComF/GntX_DNA_util-trans"/>
</dbReference>
<protein>
    <submittedName>
        <fullName evidence="3">ComF family protein</fullName>
    </submittedName>
</protein>